<dbReference type="EMBL" id="CADCTV010001113">
    <property type="protein sequence ID" value="CAA9379979.1"/>
    <property type="molecule type" value="Genomic_DNA"/>
</dbReference>
<gene>
    <name evidence="2" type="ORF">AVDCRST_MAG89-5303</name>
</gene>
<feature type="transmembrane region" description="Helical" evidence="1">
    <location>
        <begin position="65"/>
        <end position="96"/>
    </location>
</feature>
<feature type="transmembrane region" description="Helical" evidence="1">
    <location>
        <begin position="137"/>
        <end position="155"/>
    </location>
</feature>
<sequence length="159" mass="16507">MDRFDEPEVMEFVSPEPLAPAPAVCGNCSTANPADAGYCANCRNFLPTLPILARRASRPPSGRPVLGLFCALVAAAATLLVLSPGILILLILSGFAPHGGGPSSADTVLLPGLVVWIALALWAGRRAYWSIAAGASPWPYVIGAVPVGVAGWKVWTGLY</sequence>
<organism evidence="2">
    <name type="scientific">uncultured Gemmatimonadota bacterium</name>
    <dbReference type="NCBI Taxonomy" id="203437"/>
    <lineage>
        <taxon>Bacteria</taxon>
        <taxon>Pseudomonadati</taxon>
        <taxon>Gemmatimonadota</taxon>
        <taxon>environmental samples</taxon>
    </lineage>
</organism>
<evidence type="ECO:0000313" key="2">
    <source>
        <dbReference type="EMBL" id="CAA9379979.1"/>
    </source>
</evidence>
<name>A0A6J4NDR6_9BACT</name>
<evidence type="ECO:0000256" key="1">
    <source>
        <dbReference type="SAM" id="Phobius"/>
    </source>
</evidence>
<dbReference type="AlphaFoldDB" id="A0A6J4NDR6"/>
<reference evidence="2" key="1">
    <citation type="submission" date="2020-02" db="EMBL/GenBank/DDBJ databases">
        <authorList>
            <person name="Meier V. D."/>
        </authorList>
    </citation>
    <scope>NUCLEOTIDE SEQUENCE</scope>
    <source>
        <strain evidence="2">AVDCRST_MAG89</strain>
    </source>
</reference>
<keyword evidence="1" id="KW-0812">Transmembrane</keyword>
<proteinExistence type="predicted"/>
<protein>
    <submittedName>
        <fullName evidence="2">Uncharacterized protein</fullName>
    </submittedName>
</protein>
<keyword evidence="1" id="KW-0472">Membrane</keyword>
<keyword evidence="1" id="KW-1133">Transmembrane helix</keyword>
<accession>A0A6J4NDR6</accession>
<feature type="transmembrane region" description="Helical" evidence="1">
    <location>
        <begin position="108"/>
        <end position="125"/>
    </location>
</feature>